<name>A0A8X6EZK6_TRICU</name>
<dbReference type="PANTHER" id="PTHR47055">
    <property type="entry name" value="DDE_TNP_1_7 DOMAIN-CONTAINING PROTEIN"/>
    <property type="match status" value="1"/>
</dbReference>
<sequence>MGHQATGTVRKGRIDKPLLEMVVVLKKKERGSFDYRIDGNIVCMWGMDNSVVTVASFGAGVNPPSHVNRYSQAQKKKIEV</sequence>
<dbReference type="PANTHER" id="PTHR47055:SF2">
    <property type="entry name" value="PIGGYBAC TRANSPOSABLE ELEMENT-DERIVED PROTEIN 2-RELATED"/>
    <property type="match status" value="1"/>
</dbReference>
<dbReference type="AlphaFoldDB" id="A0A8X6EZK6"/>
<organism evidence="1 2">
    <name type="scientific">Trichonephila clavata</name>
    <name type="common">Joro spider</name>
    <name type="synonym">Nephila clavata</name>
    <dbReference type="NCBI Taxonomy" id="2740835"/>
    <lineage>
        <taxon>Eukaryota</taxon>
        <taxon>Metazoa</taxon>
        <taxon>Ecdysozoa</taxon>
        <taxon>Arthropoda</taxon>
        <taxon>Chelicerata</taxon>
        <taxon>Arachnida</taxon>
        <taxon>Araneae</taxon>
        <taxon>Araneomorphae</taxon>
        <taxon>Entelegynae</taxon>
        <taxon>Araneoidea</taxon>
        <taxon>Nephilidae</taxon>
        <taxon>Trichonephila</taxon>
    </lineage>
</organism>
<comment type="caution">
    <text evidence="1">The sequence shown here is derived from an EMBL/GenBank/DDBJ whole genome shotgun (WGS) entry which is preliminary data.</text>
</comment>
<dbReference type="GO" id="GO:0043565">
    <property type="term" value="F:sequence-specific DNA binding"/>
    <property type="evidence" value="ECO:0007669"/>
    <property type="project" value="TreeGrafter"/>
</dbReference>
<gene>
    <name evidence="1" type="primary">ERCC6</name>
    <name evidence="1" type="ORF">TNCT_338951</name>
</gene>
<dbReference type="OrthoDB" id="10057240at2759"/>
<protein>
    <submittedName>
        <fullName evidence="1">Chimeric ERCC6-PGBD3 protein</fullName>
    </submittedName>
</protein>
<dbReference type="InterPro" id="IPR052638">
    <property type="entry name" value="PiggyBac_TE-derived"/>
</dbReference>
<dbReference type="Proteomes" id="UP000887116">
    <property type="component" value="Unassembled WGS sequence"/>
</dbReference>
<accession>A0A8X6EZK6</accession>
<evidence type="ECO:0000313" key="1">
    <source>
        <dbReference type="EMBL" id="GFQ66848.1"/>
    </source>
</evidence>
<proteinExistence type="predicted"/>
<evidence type="ECO:0000313" key="2">
    <source>
        <dbReference type="Proteomes" id="UP000887116"/>
    </source>
</evidence>
<reference evidence="1" key="1">
    <citation type="submission" date="2020-07" db="EMBL/GenBank/DDBJ databases">
        <title>Multicomponent nature underlies the extraordinary mechanical properties of spider dragline silk.</title>
        <authorList>
            <person name="Kono N."/>
            <person name="Nakamura H."/>
            <person name="Mori M."/>
            <person name="Yoshida Y."/>
            <person name="Ohtoshi R."/>
            <person name="Malay A.D."/>
            <person name="Moran D.A.P."/>
            <person name="Tomita M."/>
            <person name="Numata K."/>
            <person name="Arakawa K."/>
        </authorList>
    </citation>
    <scope>NUCLEOTIDE SEQUENCE</scope>
</reference>
<dbReference type="EMBL" id="BMAO01030267">
    <property type="protein sequence ID" value="GFQ66848.1"/>
    <property type="molecule type" value="Genomic_DNA"/>
</dbReference>
<keyword evidence="2" id="KW-1185">Reference proteome</keyword>